<name>A0AAN6U6V6_9PEZI</name>
<dbReference type="Proteomes" id="UP001302602">
    <property type="component" value="Unassembled WGS sequence"/>
</dbReference>
<accession>A0AAN6U6V6</accession>
<organism evidence="1 2">
    <name type="scientific">Parathielavia appendiculata</name>
    <dbReference type="NCBI Taxonomy" id="2587402"/>
    <lineage>
        <taxon>Eukaryota</taxon>
        <taxon>Fungi</taxon>
        <taxon>Dikarya</taxon>
        <taxon>Ascomycota</taxon>
        <taxon>Pezizomycotina</taxon>
        <taxon>Sordariomycetes</taxon>
        <taxon>Sordariomycetidae</taxon>
        <taxon>Sordariales</taxon>
        <taxon>Chaetomiaceae</taxon>
        <taxon>Parathielavia</taxon>
    </lineage>
</organism>
<dbReference type="EMBL" id="MU853224">
    <property type="protein sequence ID" value="KAK4127354.1"/>
    <property type="molecule type" value="Genomic_DNA"/>
</dbReference>
<evidence type="ECO:0000313" key="2">
    <source>
        <dbReference type="Proteomes" id="UP001302602"/>
    </source>
</evidence>
<keyword evidence="2" id="KW-1185">Reference proteome</keyword>
<dbReference type="RefSeq" id="XP_062651125.1">
    <property type="nucleotide sequence ID" value="XM_062786224.1"/>
</dbReference>
<evidence type="ECO:0000313" key="1">
    <source>
        <dbReference type="EMBL" id="KAK4127354.1"/>
    </source>
</evidence>
<comment type="caution">
    <text evidence="1">The sequence shown here is derived from an EMBL/GenBank/DDBJ whole genome shotgun (WGS) entry which is preliminary data.</text>
</comment>
<dbReference type="GeneID" id="87822990"/>
<proteinExistence type="predicted"/>
<sequence>MSRGPVCDEAFFLPGLLSPRPVDPVGSSPMNQPLAVGNNDSGGGWASRRRVGQCSILASQLHVLLASRVNSSLQLLHRTKKSSLSVRTLRSPVRALRHDGCRYESPSRMRLVMWTDVWISSVVLAPSLTAPSKLVPTQHDPALAFFFSVPPRLPPSVPSFFIFASPLRSVHQPLVHIVYQRPCHAACPAIWDEPH</sequence>
<dbReference type="AlphaFoldDB" id="A0AAN6U6V6"/>
<reference evidence="1" key="1">
    <citation type="journal article" date="2023" name="Mol. Phylogenet. Evol.">
        <title>Genome-scale phylogeny and comparative genomics of the fungal order Sordariales.</title>
        <authorList>
            <person name="Hensen N."/>
            <person name="Bonometti L."/>
            <person name="Westerberg I."/>
            <person name="Brannstrom I.O."/>
            <person name="Guillou S."/>
            <person name="Cros-Aarteil S."/>
            <person name="Calhoun S."/>
            <person name="Haridas S."/>
            <person name="Kuo A."/>
            <person name="Mondo S."/>
            <person name="Pangilinan J."/>
            <person name="Riley R."/>
            <person name="LaButti K."/>
            <person name="Andreopoulos B."/>
            <person name="Lipzen A."/>
            <person name="Chen C."/>
            <person name="Yan M."/>
            <person name="Daum C."/>
            <person name="Ng V."/>
            <person name="Clum A."/>
            <person name="Steindorff A."/>
            <person name="Ohm R.A."/>
            <person name="Martin F."/>
            <person name="Silar P."/>
            <person name="Natvig D.O."/>
            <person name="Lalanne C."/>
            <person name="Gautier V."/>
            <person name="Ament-Velasquez S.L."/>
            <person name="Kruys A."/>
            <person name="Hutchinson M.I."/>
            <person name="Powell A.J."/>
            <person name="Barry K."/>
            <person name="Miller A.N."/>
            <person name="Grigoriev I.V."/>
            <person name="Debuchy R."/>
            <person name="Gladieux P."/>
            <person name="Hiltunen Thoren M."/>
            <person name="Johannesson H."/>
        </authorList>
    </citation>
    <scope>NUCLEOTIDE SEQUENCE</scope>
    <source>
        <strain evidence="1">CBS 731.68</strain>
    </source>
</reference>
<gene>
    <name evidence="1" type="ORF">N657DRAFT_207291</name>
</gene>
<reference evidence="1" key="2">
    <citation type="submission" date="2023-05" db="EMBL/GenBank/DDBJ databases">
        <authorList>
            <consortium name="Lawrence Berkeley National Laboratory"/>
            <person name="Steindorff A."/>
            <person name="Hensen N."/>
            <person name="Bonometti L."/>
            <person name="Westerberg I."/>
            <person name="Brannstrom I.O."/>
            <person name="Guillou S."/>
            <person name="Cros-Aarteil S."/>
            <person name="Calhoun S."/>
            <person name="Haridas S."/>
            <person name="Kuo A."/>
            <person name="Mondo S."/>
            <person name="Pangilinan J."/>
            <person name="Riley R."/>
            <person name="Labutti K."/>
            <person name="Andreopoulos B."/>
            <person name="Lipzen A."/>
            <person name="Chen C."/>
            <person name="Yanf M."/>
            <person name="Daum C."/>
            <person name="Ng V."/>
            <person name="Clum A."/>
            <person name="Ohm R."/>
            <person name="Martin F."/>
            <person name="Silar P."/>
            <person name="Natvig D."/>
            <person name="Lalanne C."/>
            <person name="Gautier V."/>
            <person name="Ament-Velasquez S.L."/>
            <person name="Kruys A."/>
            <person name="Hutchinson M.I."/>
            <person name="Powell A.J."/>
            <person name="Barry K."/>
            <person name="Miller A.N."/>
            <person name="Grigoriev I.V."/>
            <person name="Debuchy R."/>
            <person name="Gladieux P."/>
            <person name="Thoren M.H."/>
            <person name="Johannesson H."/>
        </authorList>
    </citation>
    <scope>NUCLEOTIDE SEQUENCE</scope>
    <source>
        <strain evidence="1">CBS 731.68</strain>
    </source>
</reference>
<protein>
    <submittedName>
        <fullName evidence="1">Uncharacterized protein</fullName>
    </submittedName>
</protein>